<name>A0ABU3AB29_9FLAO</name>
<evidence type="ECO:0000259" key="3">
    <source>
        <dbReference type="Pfam" id="PF00501"/>
    </source>
</evidence>
<reference evidence="4 5" key="1">
    <citation type="submission" date="2023-09" db="EMBL/GenBank/DDBJ databases">
        <authorList>
            <person name="Rey-Velasco X."/>
        </authorList>
    </citation>
    <scope>NUCLEOTIDE SEQUENCE [LARGE SCALE GENOMIC DNA]</scope>
    <source>
        <strain evidence="4 5">F388</strain>
    </source>
</reference>
<dbReference type="PROSITE" id="PS00455">
    <property type="entry name" value="AMP_BINDING"/>
    <property type="match status" value="1"/>
</dbReference>
<keyword evidence="5" id="KW-1185">Reference proteome</keyword>
<dbReference type="Proteomes" id="UP001255246">
    <property type="component" value="Unassembled WGS sequence"/>
</dbReference>
<dbReference type="PANTHER" id="PTHR43201">
    <property type="entry name" value="ACYL-COA SYNTHETASE"/>
    <property type="match status" value="1"/>
</dbReference>
<dbReference type="RefSeq" id="WP_311350995.1">
    <property type="nucleotide sequence ID" value="NZ_JAVRHR010000002.1"/>
</dbReference>
<sequence length="356" mass="39352">MVHKNFKLNGQSFSQEELIEIGYSLIKEGEEHEISIGGFLLDWFNDSIEIIVQTSGSTGIPKQISLKKSQMVNSALATGNFFRLKPGDSALLCLSADFIAGKMMLVRAIVLGLELDIVAPSSNPLLNNSNTYNFCAMVPMQAKNALENLNQIKTLILGGAAVSSSLKQSLEGLITNCFETYGMTETITHIAARNLSNEKSLDEVLFHTLPNIIISTDNRECLVIDAPKISDSTIVTNDIVELIGDNSFKWLGRFDNIINSGGIKLIPEQIEAKLFGFFENRFFVAGIPDKSLGQKLILIVEGERKYDEIIQSIKSLGLLSKYEIPKEVFIAPSFVETKNGKVDRPKTLVLILQKYL</sequence>
<dbReference type="SUPFAM" id="SSF56801">
    <property type="entry name" value="Acetyl-CoA synthetase-like"/>
    <property type="match status" value="1"/>
</dbReference>
<comment type="similarity">
    <text evidence="1">Belongs to the ATP-dependent AMP-binding enzyme family.</text>
</comment>
<organism evidence="4 5">
    <name type="scientific">Croceitalea rosinachiae</name>
    <dbReference type="NCBI Taxonomy" id="3075596"/>
    <lineage>
        <taxon>Bacteria</taxon>
        <taxon>Pseudomonadati</taxon>
        <taxon>Bacteroidota</taxon>
        <taxon>Flavobacteriia</taxon>
        <taxon>Flavobacteriales</taxon>
        <taxon>Flavobacteriaceae</taxon>
        <taxon>Croceitalea</taxon>
    </lineage>
</organism>
<accession>A0ABU3AB29</accession>
<gene>
    <name evidence="4" type="ORF">RM706_10030</name>
</gene>
<protein>
    <submittedName>
        <fullName evidence="4">AMP-binding protein</fullName>
    </submittedName>
</protein>
<dbReference type="Gene3D" id="3.40.50.12780">
    <property type="entry name" value="N-terminal domain of ligase-like"/>
    <property type="match status" value="1"/>
</dbReference>
<dbReference type="InterPro" id="IPR020845">
    <property type="entry name" value="AMP-binding_CS"/>
</dbReference>
<keyword evidence="2" id="KW-0436">Ligase</keyword>
<evidence type="ECO:0000313" key="4">
    <source>
        <dbReference type="EMBL" id="MDT0607369.1"/>
    </source>
</evidence>
<dbReference type="Gene3D" id="3.30.300.30">
    <property type="match status" value="1"/>
</dbReference>
<dbReference type="EMBL" id="JAVRHR010000002">
    <property type="protein sequence ID" value="MDT0607369.1"/>
    <property type="molecule type" value="Genomic_DNA"/>
</dbReference>
<evidence type="ECO:0000256" key="1">
    <source>
        <dbReference type="ARBA" id="ARBA00006432"/>
    </source>
</evidence>
<comment type="caution">
    <text evidence="4">The sequence shown here is derived from an EMBL/GenBank/DDBJ whole genome shotgun (WGS) entry which is preliminary data.</text>
</comment>
<evidence type="ECO:0000313" key="5">
    <source>
        <dbReference type="Proteomes" id="UP001255246"/>
    </source>
</evidence>
<dbReference type="Pfam" id="PF00501">
    <property type="entry name" value="AMP-binding"/>
    <property type="match status" value="1"/>
</dbReference>
<dbReference type="InterPro" id="IPR000873">
    <property type="entry name" value="AMP-dep_synth/lig_dom"/>
</dbReference>
<evidence type="ECO:0000256" key="2">
    <source>
        <dbReference type="ARBA" id="ARBA00022598"/>
    </source>
</evidence>
<dbReference type="InterPro" id="IPR042099">
    <property type="entry name" value="ANL_N_sf"/>
</dbReference>
<feature type="domain" description="AMP-dependent synthetase/ligase" evidence="3">
    <location>
        <begin position="48"/>
        <end position="194"/>
    </location>
</feature>
<proteinExistence type="inferred from homology"/>
<dbReference type="PANTHER" id="PTHR43201:SF5">
    <property type="entry name" value="MEDIUM-CHAIN ACYL-COA LIGASE ACSF2, MITOCHONDRIAL"/>
    <property type="match status" value="1"/>
</dbReference>
<dbReference type="InterPro" id="IPR045851">
    <property type="entry name" value="AMP-bd_C_sf"/>
</dbReference>